<organism evidence="1 2">
    <name type="scientific">Henosepilachna vigintioctopunctata</name>
    <dbReference type="NCBI Taxonomy" id="420089"/>
    <lineage>
        <taxon>Eukaryota</taxon>
        <taxon>Metazoa</taxon>
        <taxon>Ecdysozoa</taxon>
        <taxon>Arthropoda</taxon>
        <taxon>Hexapoda</taxon>
        <taxon>Insecta</taxon>
        <taxon>Pterygota</taxon>
        <taxon>Neoptera</taxon>
        <taxon>Endopterygota</taxon>
        <taxon>Coleoptera</taxon>
        <taxon>Polyphaga</taxon>
        <taxon>Cucujiformia</taxon>
        <taxon>Coccinelloidea</taxon>
        <taxon>Coccinellidae</taxon>
        <taxon>Epilachninae</taxon>
        <taxon>Epilachnini</taxon>
        <taxon>Henosepilachna</taxon>
    </lineage>
</organism>
<evidence type="ECO:0000313" key="1">
    <source>
        <dbReference type="EMBL" id="KAK9876838.1"/>
    </source>
</evidence>
<name>A0AAW1U742_9CUCU</name>
<keyword evidence="2" id="KW-1185">Reference proteome</keyword>
<dbReference type="AlphaFoldDB" id="A0AAW1U742"/>
<gene>
    <name evidence="1" type="ORF">WA026_015074</name>
</gene>
<proteinExistence type="predicted"/>
<protein>
    <submittedName>
        <fullName evidence="1">Uncharacterized protein</fullName>
    </submittedName>
</protein>
<sequence length="83" mass="9664">MMIELMIPLLSQPTLSTLVRNLKEFEISTVIPDLLLGSKIRQLWGWRYRYVWEIGIVDSCNIILILLRCDRDLGMISITTVIE</sequence>
<reference evidence="1 2" key="1">
    <citation type="submission" date="2023-03" db="EMBL/GenBank/DDBJ databases">
        <title>Genome insight into feeding habits of ladybird beetles.</title>
        <authorList>
            <person name="Li H.-S."/>
            <person name="Huang Y.-H."/>
            <person name="Pang H."/>
        </authorList>
    </citation>
    <scope>NUCLEOTIDE SEQUENCE [LARGE SCALE GENOMIC DNA]</scope>
    <source>
        <strain evidence="1">SYSU_2023b</strain>
        <tissue evidence="1">Whole body</tissue>
    </source>
</reference>
<dbReference type="EMBL" id="JARQZJ010000038">
    <property type="protein sequence ID" value="KAK9876838.1"/>
    <property type="molecule type" value="Genomic_DNA"/>
</dbReference>
<accession>A0AAW1U742</accession>
<feature type="non-terminal residue" evidence="1">
    <location>
        <position position="83"/>
    </location>
</feature>
<evidence type="ECO:0000313" key="2">
    <source>
        <dbReference type="Proteomes" id="UP001431783"/>
    </source>
</evidence>
<comment type="caution">
    <text evidence="1">The sequence shown here is derived from an EMBL/GenBank/DDBJ whole genome shotgun (WGS) entry which is preliminary data.</text>
</comment>
<dbReference type="Proteomes" id="UP001431783">
    <property type="component" value="Unassembled WGS sequence"/>
</dbReference>